<proteinExistence type="inferred from homology"/>
<feature type="transmembrane region" description="Helical" evidence="7">
    <location>
        <begin position="299"/>
        <end position="316"/>
    </location>
</feature>
<organism evidence="9 10">
    <name type="scientific">Candidatus Faecalibacterium intestinavium</name>
    <dbReference type="NCBI Taxonomy" id="2838580"/>
    <lineage>
        <taxon>Bacteria</taxon>
        <taxon>Bacillati</taxon>
        <taxon>Bacillota</taxon>
        <taxon>Clostridia</taxon>
        <taxon>Eubacteriales</taxon>
        <taxon>Oscillospiraceae</taxon>
        <taxon>Faecalibacterium</taxon>
    </lineage>
</organism>
<dbReference type="GO" id="GO:0005886">
    <property type="term" value="C:plasma membrane"/>
    <property type="evidence" value="ECO:0007669"/>
    <property type="project" value="UniProtKB-SubCell"/>
</dbReference>
<feature type="transmembrane region" description="Helical" evidence="7">
    <location>
        <begin position="125"/>
        <end position="146"/>
    </location>
</feature>
<evidence type="ECO:0000256" key="5">
    <source>
        <dbReference type="ARBA" id="ARBA00022989"/>
    </source>
</evidence>
<dbReference type="Pfam" id="PF00892">
    <property type="entry name" value="EamA"/>
    <property type="match status" value="2"/>
</dbReference>
<evidence type="ECO:0000313" key="10">
    <source>
        <dbReference type="Proteomes" id="UP000824178"/>
    </source>
</evidence>
<reference evidence="9" key="2">
    <citation type="submission" date="2021-04" db="EMBL/GenBank/DDBJ databases">
        <authorList>
            <person name="Gilroy R."/>
        </authorList>
    </citation>
    <scope>NUCLEOTIDE SEQUENCE</scope>
    <source>
        <strain evidence="9">742</strain>
    </source>
</reference>
<keyword evidence="3" id="KW-1003">Cell membrane</keyword>
<keyword evidence="6 7" id="KW-0472">Membrane</keyword>
<dbReference type="AlphaFoldDB" id="A0A9E2KJT3"/>
<dbReference type="Proteomes" id="UP000824178">
    <property type="component" value="Unassembled WGS sequence"/>
</dbReference>
<evidence type="ECO:0000256" key="4">
    <source>
        <dbReference type="ARBA" id="ARBA00022692"/>
    </source>
</evidence>
<feature type="transmembrane region" description="Helical" evidence="7">
    <location>
        <begin position="273"/>
        <end position="293"/>
    </location>
</feature>
<feature type="transmembrane region" description="Helical" evidence="7">
    <location>
        <begin position="61"/>
        <end position="85"/>
    </location>
</feature>
<reference evidence="9" key="1">
    <citation type="journal article" date="2021" name="PeerJ">
        <title>Extensive microbial diversity within the chicken gut microbiome revealed by metagenomics and culture.</title>
        <authorList>
            <person name="Gilroy R."/>
            <person name="Ravi A."/>
            <person name="Getino M."/>
            <person name="Pursley I."/>
            <person name="Horton D.L."/>
            <person name="Alikhan N.F."/>
            <person name="Baker D."/>
            <person name="Gharbi K."/>
            <person name="Hall N."/>
            <person name="Watson M."/>
            <person name="Adriaenssens E.M."/>
            <person name="Foster-Nyarko E."/>
            <person name="Jarju S."/>
            <person name="Secka A."/>
            <person name="Antonio M."/>
            <person name="Oren A."/>
            <person name="Chaudhuri R.R."/>
            <person name="La Ragione R."/>
            <person name="Hildebrand F."/>
            <person name="Pallen M.J."/>
        </authorList>
    </citation>
    <scope>NUCLEOTIDE SEQUENCE</scope>
    <source>
        <strain evidence="9">742</strain>
    </source>
</reference>
<evidence type="ECO:0000256" key="1">
    <source>
        <dbReference type="ARBA" id="ARBA00004651"/>
    </source>
</evidence>
<gene>
    <name evidence="9" type="ORF">H9864_03350</name>
</gene>
<feature type="transmembrane region" description="Helical" evidence="7">
    <location>
        <begin position="158"/>
        <end position="174"/>
    </location>
</feature>
<sequence length="324" mass="33800">MKRVPASSEASAAPVSRLDRLFGTPAMAVGFAILCNTLWGSAFPFIKLGYRLFAIDAADTASILCFAGARFAIASVWVFLGSCLLQKRPPAFPRGRVLAECCALGLWQTTFHYGIYYFAVALLTGAFGGILNCTQSFLGVILAHFLYGKADRLTPAKALGCALGFGGVLVATLGNHGGGSALGVACMMTATVMFAVSGPWNKAVTQKADSFAACCVNLGLGGAVLFLAGLALGGRLSPEGPLAFGVLLYLSCVSGAAYLLWALLMKNNPVSRISVFALVNPVVNVLLSAVLNGEPLFDWRYLAALALVCAGIWMVNRPAKEAAG</sequence>
<dbReference type="EMBL" id="JAHLFH010000064">
    <property type="protein sequence ID" value="MBU3819395.1"/>
    <property type="molecule type" value="Genomic_DNA"/>
</dbReference>
<feature type="domain" description="EamA" evidence="8">
    <location>
        <begin position="182"/>
        <end position="316"/>
    </location>
</feature>
<feature type="transmembrane region" description="Helical" evidence="7">
    <location>
        <begin position="180"/>
        <end position="198"/>
    </location>
</feature>
<evidence type="ECO:0000256" key="6">
    <source>
        <dbReference type="ARBA" id="ARBA00023136"/>
    </source>
</evidence>
<feature type="transmembrane region" description="Helical" evidence="7">
    <location>
        <begin position="21"/>
        <end position="41"/>
    </location>
</feature>
<accession>A0A9E2KJT3</accession>
<dbReference type="SUPFAM" id="SSF103481">
    <property type="entry name" value="Multidrug resistance efflux transporter EmrE"/>
    <property type="match status" value="2"/>
</dbReference>
<comment type="similarity">
    <text evidence="2">Belongs to the EamA transporter family.</text>
</comment>
<protein>
    <submittedName>
        <fullName evidence="9">DMT family transporter</fullName>
    </submittedName>
</protein>
<comment type="caution">
    <text evidence="9">The sequence shown here is derived from an EMBL/GenBank/DDBJ whole genome shotgun (WGS) entry which is preliminary data.</text>
</comment>
<feature type="transmembrane region" description="Helical" evidence="7">
    <location>
        <begin position="242"/>
        <end position="261"/>
    </location>
</feature>
<comment type="subcellular location">
    <subcellularLocation>
        <location evidence="1">Cell membrane</location>
        <topology evidence="1">Multi-pass membrane protein</topology>
    </subcellularLocation>
</comment>
<evidence type="ECO:0000313" key="9">
    <source>
        <dbReference type="EMBL" id="MBU3819395.1"/>
    </source>
</evidence>
<dbReference type="PANTHER" id="PTHR32322">
    <property type="entry name" value="INNER MEMBRANE TRANSPORTER"/>
    <property type="match status" value="1"/>
</dbReference>
<feature type="domain" description="EamA" evidence="8">
    <location>
        <begin position="28"/>
        <end position="172"/>
    </location>
</feature>
<dbReference type="PANTHER" id="PTHR32322:SF18">
    <property type="entry name" value="S-ADENOSYLMETHIONINE_S-ADENOSYLHOMOCYSTEINE TRANSPORTER"/>
    <property type="match status" value="1"/>
</dbReference>
<keyword evidence="5 7" id="KW-1133">Transmembrane helix</keyword>
<evidence type="ECO:0000256" key="2">
    <source>
        <dbReference type="ARBA" id="ARBA00007362"/>
    </source>
</evidence>
<feature type="transmembrane region" description="Helical" evidence="7">
    <location>
        <begin position="210"/>
        <end position="230"/>
    </location>
</feature>
<dbReference type="InterPro" id="IPR000620">
    <property type="entry name" value="EamA_dom"/>
</dbReference>
<keyword evidence="4 7" id="KW-0812">Transmembrane</keyword>
<feature type="transmembrane region" description="Helical" evidence="7">
    <location>
        <begin position="97"/>
        <end position="119"/>
    </location>
</feature>
<name>A0A9E2KJT3_9FIRM</name>
<evidence type="ECO:0000256" key="3">
    <source>
        <dbReference type="ARBA" id="ARBA00022475"/>
    </source>
</evidence>
<dbReference type="Gene3D" id="1.10.3730.20">
    <property type="match status" value="1"/>
</dbReference>
<dbReference type="InterPro" id="IPR037185">
    <property type="entry name" value="EmrE-like"/>
</dbReference>
<evidence type="ECO:0000256" key="7">
    <source>
        <dbReference type="SAM" id="Phobius"/>
    </source>
</evidence>
<evidence type="ECO:0000259" key="8">
    <source>
        <dbReference type="Pfam" id="PF00892"/>
    </source>
</evidence>
<dbReference type="InterPro" id="IPR050638">
    <property type="entry name" value="AA-Vitamin_Transporters"/>
</dbReference>